<dbReference type="EMBL" id="JBBJCI010000227">
    <property type="protein sequence ID" value="KAK7238996.1"/>
    <property type="molecule type" value="Genomic_DNA"/>
</dbReference>
<gene>
    <name evidence="3" type="primary">VPS41</name>
    <name evidence="3" type="ORF">SO694_000263113</name>
</gene>
<keyword evidence="2" id="KW-0472">Membrane</keyword>
<feature type="region of interest" description="Disordered" evidence="1">
    <location>
        <begin position="1"/>
        <end position="27"/>
    </location>
</feature>
<evidence type="ECO:0000256" key="2">
    <source>
        <dbReference type="SAM" id="Phobius"/>
    </source>
</evidence>
<keyword evidence="2" id="KW-1133">Transmembrane helix</keyword>
<evidence type="ECO:0000313" key="4">
    <source>
        <dbReference type="Proteomes" id="UP001363151"/>
    </source>
</evidence>
<evidence type="ECO:0000313" key="3">
    <source>
        <dbReference type="EMBL" id="KAK7238996.1"/>
    </source>
</evidence>
<keyword evidence="2" id="KW-0812">Transmembrane</keyword>
<sequence>MSLKQPLVPQIPRGKQPRRLTIDSGKGQQVKKSKAALHRVMVEIRTLRQRKQPANGTPAAQLDALMQSYYAKARILISLIAPDLFKSDDDLFKEFNNMDAIELAVLEVQEESVKVLRGEVSFGEAAQLTALASLASSRGASLPELVKEFEHHLSIVIEDRRERARYYEQTRAKGRTGVDRTGKRKHFSGDEVVEQRERDNKYYRDVASGERVPLKYDEEENVESMIKKQESKRARSDATRGLLAKRIEDSHDLTIELPAGIRRTTEGRYVVDGHITVAAGADFDNTPSSDLAAVVERLEQARALAGVKERAPRTLPAGVACEDGKFWTCFQHAKGRVSLRAFGSIIYFETAEEAAAAIARFRAASADAQKAMISNQLRCCKCGRPFRGRSRNAVKERLKAHEKTCTPASTLRIALWQNFSRLDACALFGGSSGRSPPRSRRSRSRSCSTAVSGRRARSSTSPSAPSCTSSTAPPAPSRATTSRASTPGACPSRRLARPAAIVAPTARNPCRGSRPAKSRAYKTHFRWTKRSDRDVWVFATTNGTDDTGPLAALGYDVKLVQSTAELFDRARRAAQGRARALFGLGDGALRQLHDYARYWDILRQCCGAQMSEDAYRRLARDATRLRRAGGRASVRACETYDLGAVEAAFQSSFMGLGDLVAYTFVGLIVAVFIFQLIDTAQTAKRKLVAKKND</sequence>
<organism evidence="3 4">
    <name type="scientific">Aureococcus anophagefferens</name>
    <name type="common">Harmful bloom alga</name>
    <dbReference type="NCBI Taxonomy" id="44056"/>
    <lineage>
        <taxon>Eukaryota</taxon>
        <taxon>Sar</taxon>
        <taxon>Stramenopiles</taxon>
        <taxon>Ochrophyta</taxon>
        <taxon>Pelagophyceae</taxon>
        <taxon>Pelagomonadales</taxon>
        <taxon>Pelagomonadaceae</taxon>
        <taxon>Aureococcus</taxon>
    </lineage>
</organism>
<feature type="region of interest" description="Disordered" evidence="1">
    <location>
        <begin position="431"/>
        <end position="497"/>
    </location>
</feature>
<name>A0ABR1FUL7_AURAN</name>
<protein>
    <submittedName>
        <fullName evidence="3">Vacuolar protein sorting-associated protein 41</fullName>
    </submittedName>
</protein>
<evidence type="ECO:0000256" key="1">
    <source>
        <dbReference type="SAM" id="MobiDB-lite"/>
    </source>
</evidence>
<keyword evidence="4" id="KW-1185">Reference proteome</keyword>
<feature type="compositionally biased region" description="Low complexity" evidence="1">
    <location>
        <begin position="458"/>
        <end position="487"/>
    </location>
</feature>
<accession>A0ABR1FUL7</accession>
<dbReference type="Proteomes" id="UP001363151">
    <property type="component" value="Unassembled WGS sequence"/>
</dbReference>
<reference evidence="3 4" key="1">
    <citation type="submission" date="2024-03" db="EMBL/GenBank/DDBJ databases">
        <title>Aureococcus anophagefferens CCMP1851 and Kratosvirus quantuckense: Draft genome of a second virus-susceptible host strain in the model system.</title>
        <authorList>
            <person name="Chase E."/>
            <person name="Truchon A.R."/>
            <person name="Schepens W."/>
            <person name="Wilhelm S.W."/>
        </authorList>
    </citation>
    <scope>NUCLEOTIDE SEQUENCE [LARGE SCALE GENOMIC DNA]</scope>
    <source>
        <strain evidence="3 4">CCMP1851</strain>
    </source>
</reference>
<proteinExistence type="predicted"/>
<feature type="transmembrane region" description="Helical" evidence="2">
    <location>
        <begin position="659"/>
        <end position="677"/>
    </location>
</feature>
<comment type="caution">
    <text evidence="3">The sequence shown here is derived from an EMBL/GenBank/DDBJ whole genome shotgun (WGS) entry which is preliminary data.</text>
</comment>